<protein>
    <recommendedName>
        <fullName evidence="1">PIN domain-containing protein</fullName>
    </recommendedName>
</protein>
<gene>
    <name evidence="2" type="ORF">N44_03260</name>
</gene>
<dbReference type="InterPro" id="IPR002850">
    <property type="entry name" value="PIN_toxin-like"/>
</dbReference>
<comment type="caution">
    <text evidence="2">The sequence shown here is derived from an EMBL/GenBank/DDBJ whole genome shotgun (WGS) entry which is preliminary data.</text>
</comment>
<dbReference type="InterPro" id="IPR002716">
    <property type="entry name" value="PIN_dom"/>
</dbReference>
<dbReference type="Proteomes" id="UP000030321">
    <property type="component" value="Unassembled WGS sequence"/>
</dbReference>
<dbReference type="SMART" id="SM00670">
    <property type="entry name" value="PINc"/>
    <property type="match status" value="1"/>
</dbReference>
<dbReference type="Gene3D" id="3.40.50.1010">
    <property type="entry name" value="5'-nuclease"/>
    <property type="match status" value="1"/>
</dbReference>
<dbReference type="NCBIfam" id="TIGR00305">
    <property type="entry name" value="putative toxin-antitoxin system toxin component, PIN family"/>
    <property type="match status" value="1"/>
</dbReference>
<dbReference type="Pfam" id="PF13470">
    <property type="entry name" value="PIN_3"/>
    <property type="match status" value="1"/>
</dbReference>
<evidence type="ECO:0000313" key="3">
    <source>
        <dbReference type="Proteomes" id="UP000030321"/>
    </source>
</evidence>
<dbReference type="SUPFAM" id="SSF88723">
    <property type="entry name" value="PIN domain-like"/>
    <property type="match status" value="1"/>
</dbReference>
<proteinExistence type="predicted"/>
<dbReference type="EMBL" id="BBPA01000059">
    <property type="protein sequence ID" value="GAL94680.1"/>
    <property type="molecule type" value="Genomic_DNA"/>
</dbReference>
<dbReference type="PANTHER" id="PTHR34610:SF3">
    <property type="entry name" value="SSL7007 PROTEIN"/>
    <property type="match status" value="1"/>
</dbReference>
<feature type="domain" description="PIN" evidence="1">
    <location>
        <begin position="5"/>
        <end position="118"/>
    </location>
</feature>
<sequence>MSLEYSFILDTNVLVSALLSKNGKARQALDKAQNIGKLLMSESTLLELIAVFNRPKFDRYASSAKRRLFITAIERTAEIVVIREKIKVCRDEKNNQYLELAIDGQATCIVSGDSDLLVLNPFREIPILTIQEFLDHDFSC</sequence>
<dbReference type="InterPro" id="IPR029060">
    <property type="entry name" value="PIN-like_dom_sf"/>
</dbReference>
<dbReference type="PANTHER" id="PTHR34610">
    <property type="entry name" value="SSL7007 PROTEIN"/>
    <property type="match status" value="1"/>
</dbReference>
<dbReference type="RefSeq" id="WP_045360795.1">
    <property type="nucleotide sequence ID" value="NZ_BBPA01000059.1"/>
</dbReference>
<evidence type="ECO:0000313" key="2">
    <source>
        <dbReference type="EMBL" id="GAL94680.1"/>
    </source>
</evidence>
<evidence type="ECO:0000259" key="1">
    <source>
        <dbReference type="SMART" id="SM00670"/>
    </source>
</evidence>
<dbReference type="AlphaFoldDB" id="A0A0A1VY47"/>
<accession>A0A0A1VY47</accession>
<name>A0A0A1VY47_MICAE</name>
<reference evidence="3" key="1">
    <citation type="journal article" date="2015" name="Genome">
        <title>Whole Genome Sequence of the Non-Microcystin-Producing Microcystis aeruginosa Strain NIES-44.</title>
        <authorList>
            <person name="Okano K."/>
            <person name="Miyata N."/>
            <person name="Ozaki Y."/>
        </authorList>
    </citation>
    <scope>NUCLEOTIDE SEQUENCE [LARGE SCALE GENOMIC DNA]</scope>
    <source>
        <strain evidence="3">NIES-44</strain>
    </source>
</reference>
<organism evidence="2 3">
    <name type="scientific">Microcystis aeruginosa NIES-44</name>
    <dbReference type="NCBI Taxonomy" id="449439"/>
    <lineage>
        <taxon>Bacteria</taxon>
        <taxon>Bacillati</taxon>
        <taxon>Cyanobacteriota</taxon>
        <taxon>Cyanophyceae</taxon>
        <taxon>Oscillatoriophycideae</taxon>
        <taxon>Chroococcales</taxon>
        <taxon>Microcystaceae</taxon>
        <taxon>Microcystis</taxon>
    </lineage>
</organism>